<sequence length="121" mass="13754">MIFLVDAQLPPGLCEWLERRGHVGHHVSHLGMSEGSDRAIADLASGNGWAIMTKDEDFLQLHRADRYSLVWIRCGNLRNRALRAWLDQRWQMVEEQLKAGNCLIEITGVRPQTPDSRVAPP</sequence>
<proteinExistence type="predicted"/>
<name>A0A7G5IEX7_9SPHN</name>
<organism evidence="2 3">
    <name type="scientific">Sandaracinobacteroides saxicola</name>
    <dbReference type="NCBI Taxonomy" id="2759707"/>
    <lineage>
        <taxon>Bacteria</taxon>
        <taxon>Pseudomonadati</taxon>
        <taxon>Pseudomonadota</taxon>
        <taxon>Alphaproteobacteria</taxon>
        <taxon>Sphingomonadales</taxon>
        <taxon>Sphingosinicellaceae</taxon>
        <taxon>Sandaracinobacteroides</taxon>
    </lineage>
</organism>
<dbReference type="AlphaFoldDB" id="A0A7G5IEX7"/>
<reference evidence="2 3" key="1">
    <citation type="submission" date="2020-07" db="EMBL/GenBank/DDBJ databases">
        <title>Complete genome sequence for Sandaracinobacter sp. M6.</title>
        <authorList>
            <person name="Tang Y."/>
            <person name="Liu Q."/>
            <person name="Guo Z."/>
            <person name="Lei P."/>
            <person name="Huang B."/>
        </authorList>
    </citation>
    <scope>NUCLEOTIDE SEQUENCE [LARGE SCALE GENOMIC DNA]</scope>
    <source>
        <strain evidence="2 3">M6</strain>
    </source>
</reference>
<evidence type="ECO:0000313" key="3">
    <source>
        <dbReference type="Proteomes" id="UP000515292"/>
    </source>
</evidence>
<dbReference type="RefSeq" id="WP_182294765.1">
    <property type="nucleotide sequence ID" value="NZ_CP059851.1"/>
</dbReference>
<evidence type="ECO:0000313" key="2">
    <source>
        <dbReference type="EMBL" id="QMW21919.1"/>
    </source>
</evidence>
<dbReference type="Proteomes" id="UP000515292">
    <property type="component" value="Chromosome"/>
</dbReference>
<protein>
    <submittedName>
        <fullName evidence="2">DUF5615 family PIN-like protein</fullName>
    </submittedName>
</protein>
<dbReference type="EMBL" id="CP059851">
    <property type="protein sequence ID" value="QMW21919.1"/>
    <property type="molecule type" value="Genomic_DNA"/>
</dbReference>
<accession>A0A7G5IEX7</accession>
<dbReference type="Pfam" id="PF18480">
    <property type="entry name" value="DUF5615"/>
    <property type="match status" value="1"/>
</dbReference>
<dbReference type="KEGG" id="sand:H3309_11045"/>
<dbReference type="InterPro" id="IPR041049">
    <property type="entry name" value="DUF5615"/>
</dbReference>
<gene>
    <name evidence="2" type="ORF">H3309_11045</name>
</gene>
<evidence type="ECO:0000259" key="1">
    <source>
        <dbReference type="Pfam" id="PF18480"/>
    </source>
</evidence>
<feature type="domain" description="DUF5615" evidence="1">
    <location>
        <begin position="1"/>
        <end position="102"/>
    </location>
</feature>
<keyword evidence="3" id="KW-1185">Reference proteome</keyword>